<gene>
    <name evidence="1" type="ORF">F955_01301</name>
</gene>
<organism evidence="1 2">
    <name type="scientific">Acinetobacter schindleri CIP 107287</name>
    <dbReference type="NCBI Taxonomy" id="1217988"/>
    <lineage>
        <taxon>Bacteria</taxon>
        <taxon>Pseudomonadati</taxon>
        <taxon>Pseudomonadota</taxon>
        <taxon>Gammaproteobacteria</taxon>
        <taxon>Moraxellales</taxon>
        <taxon>Moraxellaceae</taxon>
        <taxon>Acinetobacter</taxon>
    </lineage>
</organism>
<protein>
    <submittedName>
        <fullName evidence="1">Uncharacterized protein</fullName>
    </submittedName>
</protein>
<evidence type="ECO:0000313" key="1">
    <source>
        <dbReference type="EMBL" id="ENV44511.1"/>
    </source>
</evidence>
<dbReference type="HOGENOM" id="CLU_3039484_0_0_6"/>
<comment type="caution">
    <text evidence="1">The sequence shown here is derived from an EMBL/GenBank/DDBJ whole genome shotgun (WGS) entry which is preliminary data.</text>
</comment>
<accession>N8Z6I1</accession>
<evidence type="ECO:0000313" key="2">
    <source>
        <dbReference type="Proteomes" id="UP000018440"/>
    </source>
</evidence>
<dbReference type="EMBL" id="APPQ01000025">
    <property type="protein sequence ID" value="ENV44511.1"/>
    <property type="molecule type" value="Genomic_DNA"/>
</dbReference>
<sequence>MKGCQAQLIGAMHYRMVATPAFSQRWFSQGIHRKSLHKAPAIVYKDQDHMHGKA</sequence>
<dbReference type="Gene3D" id="3.40.190.290">
    <property type="match status" value="1"/>
</dbReference>
<dbReference type="RefSeq" id="WP_004892221.1">
    <property type="nucleotide sequence ID" value="NZ_KB849575.1"/>
</dbReference>
<dbReference type="Proteomes" id="UP000018440">
    <property type="component" value="Unassembled WGS sequence"/>
</dbReference>
<dbReference type="AlphaFoldDB" id="N8Z6I1"/>
<dbReference type="PATRIC" id="fig|1217988.3.peg.1247"/>
<proteinExistence type="predicted"/>
<name>N8Z6I1_9GAMM</name>
<reference evidence="1 2" key="1">
    <citation type="submission" date="2013-02" db="EMBL/GenBank/DDBJ databases">
        <title>The Genome Sequence of Acinetobacter schindleri CIP 107287.</title>
        <authorList>
            <consortium name="The Broad Institute Genome Sequencing Platform"/>
            <consortium name="The Broad Institute Genome Sequencing Center for Infectious Disease"/>
            <person name="Cerqueira G."/>
            <person name="Feldgarden M."/>
            <person name="Courvalin P."/>
            <person name="Perichon B."/>
            <person name="Grillot-Courvalin C."/>
            <person name="Clermont D."/>
            <person name="Rocha E."/>
            <person name="Yoon E.-J."/>
            <person name="Nemec A."/>
            <person name="Walker B."/>
            <person name="Young S.K."/>
            <person name="Zeng Q."/>
            <person name="Gargeya S."/>
            <person name="Fitzgerald M."/>
            <person name="Haas B."/>
            <person name="Abouelleil A."/>
            <person name="Alvarado L."/>
            <person name="Arachchi H.M."/>
            <person name="Berlin A.M."/>
            <person name="Chapman S.B."/>
            <person name="Dewar J."/>
            <person name="Goldberg J."/>
            <person name="Griggs A."/>
            <person name="Gujja S."/>
            <person name="Hansen M."/>
            <person name="Howarth C."/>
            <person name="Imamovic A."/>
            <person name="Larimer J."/>
            <person name="McCowan C."/>
            <person name="Murphy C."/>
            <person name="Neiman D."/>
            <person name="Pearson M."/>
            <person name="Priest M."/>
            <person name="Roberts A."/>
            <person name="Saif S."/>
            <person name="Shea T."/>
            <person name="Sisk P."/>
            <person name="Sykes S."/>
            <person name="Wortman J."/>
            <person name="Nusbaum C."/>
            <person name="Birren B."/>
        </authorList>
    </citation>
    <scope>NUCLEOTIDE SEQUENCE [LARGE SCALE GENOMIC DNA]</scope>
    <source>
        <strain evidence="1 2">CIP 107287</strain>
    </source>
</reference>